<name>A0A7S2TRK2_9EUKA</name>
<proteinExistence type="predicted"/>
<keyword evidence="1" id="KW-0472">Membrane</keyword>
<feature type="transmembrane region" description="Helical" evidence="1">
    <location>
        <begin position="63"/>
        <end position="93"/>
    </location>
</feature>
<evidence type="ECO:0000256" key="1">
    <source>
        <dbReference type="SAM" id="Phobius"/>
    </source>
</evidence>
<reference evidence="2" key="1">
    <citation type="submission" date="2021-01" db="EMBL/GenBank/DDBJ databases">
        <authorList>
            <person name="Corre E."/>
            <person name="Pelletier E."/>
            <person name="Niang G."/>
            <person name="Scheremetjew M."/>
            <person name="Finn R."/>
            <person name="Kale V."/>
            <person name="Holt S."/>
            <person name="Cochrane G."/>
            <person name="Meng A."/>
            <person name="Brown T."/>
            <person name="Cohen L."/>
        </authorList>
    </citation>
    <scope>NUCLEOTIDE SEQUENCE</scope>
    <source>
        <strain evidence="2">CCMP622</strain>
    </source>
</reference>
<sequence>MMESVVIEILPVTLLHWAWTGTGMDTYDIVGVICFFPLLLLFMGRKNIKVRDEVKEYPNTIMFVLQAVHLLVDLGQFVTFIVPTVACIGLFLLNPTRPNSSNYKPKTK</sequence>
<keyword evidence="1" id="KW-1133">Transmembrane helix</keyword>
<dbReference type="EMBL" id="HBHP01015635">
    <property type="protein sequence ID" value="CAD9763531.1"/>
    <property type="molecule type" value="Transcribed_RNA"/>
</dbReference>
<feature type="transmembrane region" description="Helical" evidence="1">
    <location>
        <begin position="26"/>
        <end position="43"/>
    </location>
</feature>
<organism evidence="2">
    <name type="scientific">Lotharella oceanica</name>
    <dbReference type="NCBI Taxonomy" id="641309"/>
    <lineage>
        <taxon>Eukaryota</taxon>
        <taxon>Sar</taxon>
        <taxon>Rhizaria</taxon>
        <taxon>Cercozoa</taxon>
        <taxon>Chlorarachniophyceae</taxon>
        <taxon>Lotharella</taxon>
    </lineage>
</organism>
<evidence type="ECO:0000313" key="2">
    <source>
        <dbReference type="EMBL" id="CAD9763531.1"/>
    </source>
</evidence>
<protein>
    <submittedName>
        <fullName evidence="2">Uncharacterized protein</fullName>
    </submittedName>
</protein>
<gene>
    <name evidence="2" type="ORF">LSP00402_LOCUS9696</name>
</gene>
<dbReference type="AlphaFoldDB" id="A0A7S2TRK2"/>
<accession>A0A7S2TRK2</accession>
<keyword evidence="1" id="KW-0812">Transmembrane</keyword>